<evidence type="ECO:0000256" key="6">
    <source>
        <dbReference type="ARBA" id="ARBA00023295"/>
    </source>
</evidence>
<dbReference type="Pfam" id="PF17652">
    <property type="entry name" value="Glyco_hydro81C"/>
    <property type="match status" value="1"/>
</dbReference>
<dbReference type="EC" id="3.2.1.39" evidence="3"/>
<evidence type="ECO:0000259" key="12">
    <source>
        <dbReference type="Pfam" id="PF03639"/>
    </source>
</evidence>
<feature type="domain" description="Glycosyl hydrolase family 81 C-terminal" evidence="13">
    <location>
        <begin position="411"/>
        <end position="750"/>
    </location>
</feature>
<dbReference type="Pfam" id="PF03639">
    <property type="entry name" value="Glyco_hydro_81"/>
    <property type="match status" value="1"/>
</dbReference>
<keyword evidence="11" id="KW-0732">Signal</keyword>
<comment type="catalytic activity">
    <reaction evidence="1">
        <text>Hydrolysis of (1-&gt;3)-beta-D-glucosidic linkages in (1-&gt;3)-beta-D-glucans.</text>
        <dbReference type="EC" id="3.2.1.39"/>
    </reaction>
</comment>
<dbReference type="InterPro" id="IPR040720">
    <property type="entry name" value="GH81_C"/>
</dbReference>
<organism evidence="14 15">
    <name type="scientific">Pythium oligandrum</name>
    <name type="common">Mycoparasitic fungus</name>
    <dbReference type="NCBI Taxonomy" id="41045"/>
    <lineage>
        <taxon>Eukaryota</taxon>
        <taxon>Sar</taxon>
        <taxon>Stramenopiles</taxon>
        <taxon>Oomycota</taxon>
        <taxon>Peronosporomycetes</taxon>
        <taxon>Pythiales</taxon>
        <taxon>Pythiaceae</taxon>
        <taxon>Pythium</taxon>
    </lineage>
</organism>
<evidence type="ECO:0000256" key="9">
    <source>
        <dbReference type="SAM" id="MobiDB-lite"/>
    </source>
</evidence>
<keyword evidence="10" id="KW-0472">Membrane</keyword>
<dbReference type="GO" id="GO:0042973">
    <property type="term" value="F:glucan endo-1,3-beta-D-glucosidase activity"/>
    <property type="evidence" value="ECO:0007669"/>
    <property type="project" value="UniProtKB-EC"/>
</dbReference>
<evidence type="ECO:0000259" key="13">
    <source>
        <dbReference type="Pfam" id="PF17652"/>
    </source>
</evidence>
<dbReference type="PANTHER" id="PTHR31983:SF0">
    <property type="entry name" value="GLUCAN ENDO-1,3-BETA-D-GLUCOSIDASE 2"/>
    <property type="match status" value="1"/>
</dbReference>
<dbReference type="GO" id="GO:0000272">
    <property type="term" value="P:polysaccharide catabolic process"/>
    <property type="evidence" value="ECO:0007669"/>
    <property type="project" value="UniProtKB-KW"/>
</dbReference>
<dbReference type="EMBL" id="SPLM01000006">
    <property type="protein sequence ID" value="TMW66996.1"/>
    <property type="molecule type" value="Genomic_DNA"/>
</dbReference>
<protein>
    <recommendedName>
        <fullName evidence="3">glucan endo-1,3-beta-D-glucosidase</fullName>
        <ecNumber evidence="3">3.2.1.39</ecNumber>
    </recommendedName>
</protein>
<dbReference type="AlphaFoldDB" id="A0A8K1CNP8"/>
<dbReference type="Gene3D" id="2.70.98.30">
    <property type="entry name" value="Golgi alpha-mannosidase II, domain 4"/>
    <property type="match status" value="1"/>
</dbReference>
<evidence type="ECO:0000313" key="15">
    <source>
        <dbReference type="Proteomes" id="UP000794436"/>
    </source>
</evidence>
<keyword evidence="15" id="KW-1185">Reference proteome</keyword>
<evidence type="ECO:0000256" key="8">
    <source>
        <dbReference type="ARBA" id="ARBA00023326"/>
    </source>
</evidence>
<dbReference type="GO" id="GO:0052861">
    <property type="term" value="F:endo-1,3(4)-beta-glucanase activity"/>
    <property type="evidence" value="ECO:0007669"/>
    <property type="project" value="InterPro"/>
</dbReference>
<keyword evidence="4" id="KW-0378">Hydrolase</keyword>
<keyword evidence="7" id="KW-0961">Cell wall biogenesis/degradation</keyword>
<accession>A0A8K1CNP8</accession>
<gene>
    <name evidence="14" type="ORF">Poli38472_012112</name>
</gene>
<dbReference type="PANTHER" id="PTHR31983">
    <property type="entry name" value="ENDO-1,3(4)-BETA-GLUCANASE 1"/>
    <property type="match status" value="1"/>
</dbReference>
<dbReference type="GO" id="GO:0071555">
    <property type="term" value="P:cell wall organization"/>
    <property type="evidence" value="ECO:0007669"/>
    <property type="project" value="UniProtKB-KW"/>
</dbReference>
<dbReference type="OrthoDB" id="4473401at2759"/>
<evidence type="ECO:0000256" key="11">
    <source>
        <dbReference type="SAM" id="SignalP"/>
    </source>
</evidence>
<feature type="transmembrane region" description="Helical" evidence="10">
    <location>
        <begin position="1219"/>
        <end position="1240"/>
    </location>
</feature>
<feature type="region of interest" description="Disordered" evidence="9">
    <location>
        <begin position="878"/>
        <end position="899"/>
    </location>
</feature>
<keyword evidence="6" id="KW-0326">Glycosidase</keyword>
<reference evidence="14" key="1">
    <citation type="submission" date="2019-03" db="EMBL/GenBank/DDBJ databases">
        <title>Long read genome sequence of the mycoparasitic Pythium oligandrum ATCC 38472 isolated from sugarbeet rhizosphere.</title>
        <authorList>
            <person name="Gaulin E."/>
        </authorList>
    </citation>
    <scope>NUCLEOTIDE SEQUENCE</scope>
    <source>
        <strain evidence="14">ATCC 38472_TT</strain>
    </source>
</reference>
<feature type="transmembrane region" description="Helical" evidence="10">
    <location>
        <begin position="1186"/>
        <end position="1207"/>
    </location>
</feature>
<evidence type="ECO:0000256" key="4">
    <source>
        <dbReference type="ARBA" id="ARBA00022801"/>
    </source>
</evidence>
<comment type="similarity">
    <text evidence="2">Belongs to the glycosyl hydrolase 81 family.</text>
</comment>
<evidence type="ECO:0000256" key="1">
    <source>
        <dbReference type="ARBA" id="ARBA00000382"/>
    </source>
</evidence>
<comment type="caution">
    <text evidence="14">The sequence shown here is derived from an EMBL/GenBank/DDBJ whole genome shotgun (WGS) entry which is preliminary data.</text>
</comment>
<evidence type="ECO:0000313" key="14">
    <source>
        <dbReference type="EMBL" id="TMW66996.1"/>
    </source>
</evidence>
<proteinExistence type="inferred from homology"/>
<feature type="signal peptide" evidence="11">
    <location>
        <begin position="1"/>
        <end position="27"/>
    </location>
</feature>
<dbReference type="InterPro" id="IPR005200">
    <property type="entry name" value="Endo-beta-glucanase"/>
</dbReference>
<feature type="domain" description="Glycosyl hydrolase family 81 N-terminal" evidence="12">
    <location>
        <begin position="82"/>
        <end position="383"/>
    </location>
</feature>
<sequence>MRTSFLRCVRAGVAFCGLLLAQTHAVATNEQQLPLPFPVADHPLTLATTLFDATQPLYKDAVNADQRNATSITTENPQFLGDVPFPTGAWWTNLVLDKGDMAVVSMPYVFKVIDGKLRVSYPFRVVMPHVIQNGFLSQLVVSSVPVTAKTTTSPLQHQVVGFDTFAVTVRFARPETKGDGEFLVHLVRGSPYVTMEYKNTVPVIESMDGLLLTRLKRFTEEENLDSEGEQLPFATYAIQLSNNQVWYVFASDPSINLQLVHGKVVADDAYTGVLRIALSLTADSLPHLLDSAAVYPVGGNVKYALDSSIMDTDVVSLEFHWKTQQFANMTSKKPLLMLTLPHHVDMLVDPEASTIETLRYTSIRGMMTGILGDVWKMRESLPTLDWDYPDQGLFDKQLDGEEELVKKMRTTATDAIIASLKTDVTAYSIMGVDSYNFGKQIGREARLLLMAKRFNQNEIADDVLTKIKRELEPWLTASNYDRLVYDQTFGGVVTSVGLRDQGADYGNGYYNDHHFHYGYFIYALAVVRKFDPAFIEQHASACAMLLGDIGTPLIDSNTTFFKDFPAQTYFPVARHKDWFVGHSYASGMFPMEVGKSQESSSEAVNAYYGLSLFGSLDEDAMLNPESYAFYARLLLASEIRSAKKYWHMYENSAIYEPVFAKNAMVGVVGEMSVVYSTWFGDRPVYVHGINMIPFTPATPQLITEAYVAREYVQLRQDAATLDANDIWKSAVVLDHAILDAEAAWEELTTGCKGFDMWNSKANSLLWVATRPSWFAQRDRAQLTKPNMHDDEKCFGFPGCSTAGANGTALLCCSSLPGCCPSELGCCPKKDTSKLPLNACFGEHQCAVLGLGCCNSLDGCCQPDPITGMVLGCCKDQTPRKPVTTTTAPSPSSTDDETDTPGFCTAEPRCGALKLQCCGSPEGCCEPDPITGVKLGCCLPSPAPKQSGGESGQAGTCHSQPRCAAAGLECCGAPGGCCKPDPVTGMRLDCCDGPITAVATITASFTSNGSDSCHEQPLCAQAGLDCCLSPEGCCKPDPVTGAKLLCCQDNAVTNSSTSPAPTAPSTDPFGTCHEQPLCAQAGLDCCSSPEGCCKPDPVTGAKLLCCQDNSVTNSTDSPAPTTPAVDPFGTCHNEPACLTAGEGNGPLNCCATPEGCCPGLLCCSASKEVSTGNGSDTSSSGHVIPNIVAIIVVVVAVSALAFGIAMCYRRRNYAPIDHDMRVWTCGVLMAVVVVFFVYLTAMA</sequence>
<keyword evidence="8" id="KW-0624">Polysaccharide degradation</keyword>
<keyword evidence="10" id="KW-1133">Transmembrane helix</keyword>
<feature type="compositionally biased region" description="Low complexity" evidence="9">
    <location>
        <begin position="883"/>
        <end position="892"/>
    </location>
</feature>
<keyword evidence="5" id="KW-0119">Carbohydrate metabolism</keyword>
<name>A0A8K1CNP8_PYTOL</name>
<evidence type="ECO:0000256" key="3">
    <source>
        <dbReference type="ARBA" id="ARBA00012780"/>
    </source>
</evidence>
<evidence type="ECO:0000256" key="2">
    <source>
        <dbReference type="ARBA" id="ARBA00010730"/>
    </source>
</evidence>
<evidence type="ECO:0000256" key="10">
    <source>
        <dbReference type="SAM" id="Phobius"/>
    </source>
</evidence>
<dbReference type="InterPro" id="IPR040451">
    <property type="entry name" value="GH81_N"/>
</dbReference>
<evidence type="ECO:0000256" key="7">
    <source>
        <dbReference type="ARBA" id="ARBA00023316"/>
    </source>
</evidence>
<dbReference type="Gene3D" id="1.20.5.420">
    <property type="entry name" value="Immunoglobulin FC, subunit C"/>
    <property type="match status" value="1"/>
</dbReference>
<evidence type="ECO:0000256" key="5">
    <source>
        <dbReference type="ARBA" id="ARBA00023277"/>
    </source>
</evidence>
<dbReference type="PROSITE" id="PS52008">
    <property type="entry name" value="GH81"/>
    <property type="match status" value="1"/>
</dbReference>
<dbReference type="Proteomes" id="UP000794436">
    <property type="component" value="Unassembled WGS sequence"/>
</dbReference>
<keyword evidence="10" id="KW-0812">Transmembrane</keyword>
<feature type="chain" id="PRO_5035432248" description="glucan endo-1,3-beta-D-glucosidase" evidence="11">
    <location>
        <begin position="28"/>
        <end position="1242"/>
    </location>
</feature>